<keyword evidence="1" id="KW-0732">Signal</keyword>
<organism evidence="3 4">
    <name type="scientific">Ceratodon purpureus</name>
    <name type="common">Fire moss</name>
    <name type="synonym">Dicranum purpureum</name>
    <dbReference type="NCBI Taxonomy" id="3225"/>
    <lineage>
        <taxon>Eukaryota</taxon>
        <taxon>Viridiplantae</taxon>
        <taxon>Streptophyta</taxon>
        <taxon>Embryophyta</taxon>
        <taxon>Bryophyta</taxon>
        <taxon>Bryophytina</taxon>
        <taxon>Bryopsida</taxon>
        <taxon>Dicranidae</taxon>
        <taxon>Pseudoditrichales</taxon>
        <taxon>Ditrichaceae</taxon>
        <taxon>Ceratodon</taxon>
    </lineage>
</organism>
<name>A0A8T0HVA5_CERPU</name>
<feature type="chain" id="PRO_5035889411" description="FAS1 domain-containing protein" evidence="1">
    <location>
        <begin position="30"/>
        <end position="221"/>
    </location>
</feature>
<reference evidence="3" key="1">
    <citation type="submission" date="2020-06" db="EMBL/GenBank/DDBJ databases">
        <title>WGS assembly of Ceratodon purpureus strain R40.</title>
        <authorList>
            <person name="Carey S.B."/>
            <person name="Jenkins J."/>
            <person name="Shu S."/>
            <person name="Lovell J.T."/>
            <person name="Sreedasyam A."/>
            <person name="Maumus F."/>
            <person name="Tiley G.P."/>
            <person name="Fernandez-Pozo N."/>
            <person name="Barry K."/>
            <person name="Chen C."/>
            <person name="Wang M."/>
            <person name="Lipzen A."/>
            <person name="Daum C."/>
            <person name="Saski C.A."/>
            <person name="Payton A.C."/>
            <person name="Mcbreen J.C."/>
            <person name="Conrad R.E."/>
            <person name="Kollar L.M."/>
            <person name="Olsson S."/>
            <person name="Huttunen S."/>
            <person name="Landis J.B."/>
            <person name="Wickett N.J."/>
            <person name="Johnson M.G."/>
            <person name="Rensing S.A."/>
            <person name="Grimwood J."/>
            <person name="Schmutz J."/>
            <person name="Mcdaniel S.F."/>
        </authorList>
    </citation>
    <scope>NUCLEOTIDE SEQUENCE</scope>
    <source>
        <strain evidence="3">R40</strain>
    </source>
</reference>
<dbReference type="SMART" id="SM00554">
    <property type="entry name" value="FAS1"/>
    <property type="match status" value="1"/>
</dbReference>
<sequence>MATKTRDLKRFVDNMALVVLLMGTGIAEGKAGTPPILPKQYQGSGTVLQALLNQSWPAAQGLSATFTFFAPQNSAVKKYPCLFSESATVSKAVATNVLQYHIIPGKTLSYQQLKNLAQNADYMSTTAFNGKKLNVTLGGNKLNGYSSINYPDIGTKQSQAIHGIKTLLVPPGLTIGCGPPAPSVRGGNHSAASTPLAYQTRRRLTDFSIPVLSSILIGLLH</sequence>
<dbReference type="PROSITE" id="PS50213">
    <property type="entry name" value="FAS1"/>
    <property type="match status" value="1"/>
</dbReference>
<feature type="domain" description="FAS1" evidence="2">
    <location>
        <begin position="1"/>
        <end position="168"/>
    </location>
</feature>
<feature type="signal peptide" evidence="1">
    <location>
        <begin position="1"/>
        <end position="29"/>
    </location>
</feature>
<dbReference type="PANTHER" id="PTHR33985">
    <property type="entry name" value="OS02G0491300 PROTEIN-RELATED"/>
    <property type="match status" value="1"/>
</dbReference>
<keyword evidence="4" id="KW-1185">Reference proteome</keyword>
<dbReference type="Gene3D" id="2.30.180.10">
    <property type="entry name" value="FAS1 domain"/>
    <property type="match status" value="1"/>
</dbReference>
<accession>A0A8T0HVA5</accession>
<dbReference type="SUPFAM" id="SSF82153">
    <property type="entry name" value="FAS1 domain"/>
    <property type="match status" value="1"/>
</dbReference>
<dbReference type="Pfam" id="PF02469">
    <property type="entry name" value="Fasciclin"/>
    <property type="match status" value="1"/>
</dbReference>
<protein>
    <recommendedName>
        <fullName evidence="2">FAS1 domain-containing protein</fullName>
    </recommendedName>
</protein>
<dbReference type="EMBL" id="CM026426">
    <property type="protein sequence ID" value="KAG0574453.1"/>
    <property type="molecule type" value="Genomic_DNA"/>
</dbReference>
<evidence type="ECO:0000259" key="2">
    <source>
        <dbReference type="PROSITE" id="PS50213"/>
    </source>
</evidence>
<dbReference type="Proteomes" id="UP000822688">
    <property type="component" value="Chromosome V"/>
</dbReference>
<dbReference type="InterPro" id="IPR052806">
    <property type="entry name" value="Fasciclin-like_AGP"/>
</dbReference>
<evidence type="ECO:0000313" key="4">
    <source>
        <dbReference type="Proteomes" id="UP000822688"/>
    </source>
</evidence>
<evidence type="ECO:0000256" key="1">
    <source>
        <dbReference type="SAM" id="SignalP"/>
    </source>
</evidence>
<dbReference type="InterPro" id="IPR000782">
    <property type="entry name" value="FAS1_domain"/>
</dbReference>
<dbReference type="PANTHER" id="PTHR33985:SF29">
    <property type="entry name" value="FAS1 DOMAIN-CONTAINING PROTEIN"/>
    <property type="match status" value="1"/>
</dbReference>
<evidence type="ECO:0000313" key="3">
    <source>
        <dbReference type="EMBL" id="KAG0574453.1"/>
    </source>
</evidence>
<gene>
    <name evidence="3" type="ORF">KC19_VG263100</name>
</gene>
<proteinExistence type="predicted"/>
<comment type="caution">
    <text evidence="3">The sequence shown here is derived from an EMBL/GenBank/DDBJ whole genome shotgun (WGS) entry which is preliminary data.</text>
</comment>
<dbReference type="AlphaFoldDB" id="A0A8T0HVA5"/>
<dbReference type="InterPro" id="IPR036378">
    <property type="entry name" value="FAS1_dom_sf"/>
</dbReference>